<keyword evidence="3" id="KW-1185">Reference proteome</keyword>
<organism evidence="2 3">
    <name type="scientific">Pholiota conissans</name>
    <dbReference type="NCBI Taxonomy" id="109636"/>
    <lineage>
        <taxon>Eukaryota</taxon>
        <taxon>Fungi</taxon>
        <taxon>Dikarya</taxon>
        <taxon>Basidiomycota</taxon>
        <taxon>Agaricomycotina</taxon>
        <taxon>Agaricomycetes</taxon>
        <taxon>Agaricomycetidae</taxon>
        <taxon>Agaricales</taxon>
        <taxon>Agaricineae</taxon>
        <taxon>Strophariaceae</taxon>
        <taxon>Pholiota</taxon>
    </lineage>
</organism>
<dbReference type="EMBL" id="MU155582">
    <property type="protein sequence ID" value="KAF9472077.1"/>
    <property type="molecule type" value="Genomic_DNA"/>
</dbReference>
<name>A0A9P5YMV1_9AGAR</name>
<reference evidence="2" key="1">
    <citation type="submission" date="2020-11" db="EMBL/GenBank/DDBJ databases">
        <authorList>
            <consortium name="DOE Joint Genome Institute"/>
            <person name="Ahrendt S."/>
            <person name="Riley R."/>
            <person name="Andreopoulos W."/>
            <person name="Labutti K."/>
            <person name="Pangilinan J."/>
            <person name="Ruiz-Duenas F.J."/>
            <person name="Barrasa J.M."/>
            <person name="Sanchez-Garcia M."/>
            <person name="Camarero S."/>
            <person name="Miyauchi S."/>
            <person name="Serrano A."/>
            <person name="Linde D."/>
            <person name="Babiker R."/>
            <person name="Drula E."/>
            <person name="Ayuso-Fernandez I."/>
            <person name="Pacheco R."/>
            <person name="Padilla G."/>
            <person name="Ferreira P."/>
            <person name="Barriuso J."/>
            <person name="Kellner H."/>
            <person name="Castanera R."/>
            <person name="Alfaro M."/>
            <person name="Ramirez L."/>
            <person name="Pisabarro A.G."/>
            <person name="Kuo A."/>
            <person name="Tritt A."/>
            <person name="Lipzen A."/>
            <person name="He G."/>
            <person name="Yan M."/>
            <person name="Ng V."/>
            <person name="Cullen D."/>
            <person name="Martin F."/>
            <person name="Rosso M.-N."/>
            <person name="Henrissat B."/>
            <person name="Hibbett D."/>
            <person name="Martinez A.T."/>
            <person name="Grigoriev I.V."/>
        </authorList>
    </citation>
    <scope>NUCLEOTIDE SEQUENCE</scope>
    <source>
        <strain evidence="2">CIRM-BRFM 674</strain>
    </source>
</reference>
<dbReference type="Pfam" id="PF06985">
    <property type="entry name" value="HET"/>
    <property type="match status" value="1"/>
</dbReference>
<sequence length="262" mass="30518">MKCIDAYKLRKMIVKTEEDLIKRLIQSYANYAILSHKWLRGIPGEIMYNHWKEGSLDRSTAGYDKLASFCRTAWKDYGITLAWMDTICINKDSSSELDESIRSMYAWYERASVCIVYLADTSDIWEIPQDSWFTRGWTLQEFIAPNRLKFYGSNWKCLADHWDNDKEYFLILSFIEERTSISYTELRSVSTVPMSRRMQWAASREVTREEDMAYSLMGIFNVSISIAYGEGADRAFLRLLEEIMKTTPKVADNGAGCFQTKS</sequence>
<evidence type="ECO:0000259" key="1">
    <source>
        <dbReference type="Pfam" id="PF06985"/>
    </source>
</evidence>
<dbReference type="PANTHER" id="PTHR10622:SF10">
    <property type="entry name" value="HET DOMAIN-CONTAINING PROTEIN"/>
    <property type="match status" value="1"/>
</dbReference>
<proteinExistence type="predicted"/>
<protein>
    <recommendedName>
        <fullName evidence="1">Heterokaryon incompatibility domain-containing protein</fullName>
    </recommendedName>
</protein>
<accession>A0A9P5YMV1</accession>
<dbReference type="OrthoDB" id="2727312at2759"/>
<evidence type="ECO:0000313" key="2">
    <source>
        <dbReference type="EMBL" id="KAF9472077.1"/>
    </source>
</evidence>
<dbReference type="AlphaFoldDB" id="A0A9P5YMV1"/>
<gene>
    <name evidence="2" type="ORF">BDN70DRAFT_915934</name>
</gene>
<feature type="domain" description="Heterokaryon incompatibility" evidence="1">
    <location>
        <begin position="31"/>
        <end position="122"/>
    </location>
</feature>
<comment type="caution">
    <text evidence="2">The sequence shown here is derived from an EMBL/GenBank/DDBJ whole genome shotgun (WGS) entry which is preliminary data.</text>
</comment>
<dbReference type="PANTHER" id="PTHR10622">
    <property type="entry name" value="HET DOMAIN-CONTAINING PROTEIN"/>
    <property type="match status" value="1"/>
</dbReference>
<evidence type="ECO:0000313" key="3">
    <source>
        <dbReference type="Proteomes" id="UP000807469"/>
    </source>
</evidence>
<dbReference type="Proteomes" id="UP000807469">
    <property type="component" value="Unassembled WGS sequence"/>
</dbReference>
<dbReference type="InterPro" id="IPR010730">
    <property type="entry name" value="HET"/>
</dbReference>